<comment type="caution">
    <text evidence="3">The sequence shown here is derived from an EMBL/GenBank/DDBJ whole genome shotgun (WGS) entry which is preliminary data.</text>
</comment>
<dbReference type="PANTHER" id="PTHR11645">
    <property type="entry name" value="PYRROLINE-5-CARBOXYLATE REDUCTASE"/>
    <property type="match status" value="1"/>
</dbReference>
<comment type="similarity">
    <text evidence="1">Belongs to the pyrroline-5-carboxylate reductase family.</text>
</comment>
<dbReference type="Gene3D" id="3.40.50.720">
    <property type="entry name" value="NAD(P)-binding Rossmann-like Domain"/>
    <property type="match status" value="1"/>
</dbReference>
<feature type="domain" description="Pyrroline-5-carboxylate reductase catalytic N-terminal" evidence="2">
    <location>
        <begin position="4"/>
        <end position="96"/>
    </location>
</feature>
<accession>M0QGL9</accession>
<dbReference type="SUPFAM" id="SSF51735">
    <property type="entry name" value="NAD(P)-binding Rossmann-fold domains"/>
    <property type="match status" value="1"/>
</dbReference>
<dbReference type="OrthoDB" id="4425838at2"/>
<dbReference type="AlphaFoldDB" id="M0QGL9"/>
<dbReference type="InterPro" id="IPR028939">
    <property type="entry name" value="P5C_Rdtase_cat_N"/>
</dbReference>
<protein>
    <recommendedName>
        <fullName evidence="2">Pyrroline-5-carboxylate reductase catalytic N-terminal domain-containing protein</fullName>
    </recommendedName>
</protein>
<proteinExistence type="inferred from homology"/>
<evidence type="ECO:0000313" key="3">
    <source>
        <dbReference type="EMBL" id="GAC67431.1"/>
    </source>
</evidence>
<dbReference type="Proteomes" id="UP000011666">
    <property type="component" value="Unassembled WGS sequence"/>
</dbReference>
<dbReference type="EMBL" id="BANX01000008">
    <property type="protein sequence ID" value="GAC67431.1"/>
    <property type="molecule type" value="Genomic_DNA"/>
</dbReference>
<evidence type="ECO:0000259" key="2">
    <source>
        <dbReference type="Pfam" id="PF03807"/>
    </source>
</evidence>
<dbReference type="Pfam" id="PF03807">
    <property type="entry name" value="F420_oxidored"/>
    <property type="match status" value="1"/>
</dbReference>
<dbReference type="RefSeq" id="WP_007618619.1">
    <property type="nucleotide sequence ID" value="NZ_BANX01000008.1"/>
</dbReference>
<dbReference type="InterPro" id="IPR036291">
    <property type="entry name" value="NAD(P)-bd_dom_sf"/>
</dbReference>
<reference evidence="3 4" key="1">
    <citation type="submission" date="2013-01" db="EMBL/GenBank/DDBJ databases">
        <title>Whole genome shotgun sequence of Gordonia soli NBRC 108243.</title>
        <authorList>
            <person name="Isaki-Nakamura S."/>
            <person name="Hosoyama A."/>
            <person name="Tsuchikane K."/>
            <person name="Ando Y."/>
            <person name="Baba S."/>
            <person name="Ohji S."/>
            <person name="Hamada M."/>
            <person name="Tamura T."/>
            <person name="Yamazoe A."/>
            <person name="Yamazaki S."/>
            <person name="Fujita N."/>
        </authorList>
    </citation>
    <scope>NUCLEOTIDE SEQUENCE [LARGE SCALE GENOMIC DNA]</scope>
    <source>
        <strain evidence="3 4">NBRC 108243</strain>
    </source>
</reference>
<dbReference type="PANTHER" id="PTHR11645:SF13">
    <property type="entry name" value="PYRROLINE-5-CARBOXYLATE REDUCTASE CATALYTIC N-TERMINAL DOMAIN-CONTAINING PROTEIN"/>
    <property type="match status" value="1"/>
</dbReference>
<organism evidence="3 4">
    <name type="scientific">Gordonia soli NBRC 108243</name>
    <dbReference type="NCBI Taxonomy" id="1223545"/>
    <lineage>
        <taxon>Bacteria</taxon>
        <taxon>Bacillati</taxon>
        <taxon>Actinomycetota</taxon>
        <taxon>Actinomycetes</taxon>
        <taxon>Mycobacteriales</taxon>
        <taxon>Gordoniaceae</taxon>
        <taxon>Gordonia</taxon>
    </lineage>
</organism>
<dbReference type="GO" id="GO:0004735">
    <property type="term" value="F:pyrroline-5-carboxylate reductase activity"/>
    <property type="evidence" value="ECO:0007669"/>
    <property type="project" value="TreeGrafter"/>
</dbReference>
<gene>
    <name evidence="3" type="ORF">GS4_08_00150</name>
</gene>
<keyword evidence="4" id="KW-1185">Reference proteome</keyword>
<name>M0QGL9_9ACTN</name>
<dbReference type="STRING" id="1223545.GS4_08_00150"/>
<evidence type="ECO:0000313" key="4">
    <source>
        <dbReference type="Proteomes" id="UP000011666"/>
    </source>
</evidence>
<sequence>MTHRIGIIGVGEIAEAIVDGWRRVDLDAQIFLSPRNSGTAARLAAESADVEVCSDNQEVVDRSDIVLLTVGAPVASDVLANLTVPQGHTVISAVAGLSCADLAALLPEKPTVVRVIPLPAVRSGRGITAVFPHHRVTEQLFEVLGTTIVADTETQFSALSAATASISSHLTYLATISGWLRRQGWELADAERFVREMYTGLGPALVDPYTPLADLVLAHETPAGINEALRKDWIGDDDRARLEQALGRILTRVTTPRDVQ</sequence>
<evidence type="ECO:0000256" key="1">
    <source>
        <dbReference type="ARBA" id="ARBA00005525"/>
    </source>
</evidence>
<dbReference type="GO" id="GO:0055129">
    <property type="term" value="P:L-proline biosynthetic process"/>
    <property type="evidence" value="ECO:0007669"/>
    <property type="project" value="TreeGrafter"/>
</dbReference>
<dbReference type="eggNOG" id="COG0345">
    <property type="taxonomic scope" value="Bacteria"/>
</dbReference>